<dbReference type="Proteomes" id="UP001556367">
    <property type="component" value="Unassembled WGS sequence"/>
</dbReference>
<feature type="region of interest" description="Disordered" evidence="1">
    <location>
        <begin position="1"/>
        <end position="51"/>
    </location>
</feature>
<evidence type="ECO:0000313" key="4">
    <source>
        <dbReference type="Proteomes" id="UP001556367"/>
    </source>
</evidence>
<dbReference type="EMBL" id="JASNQZ010000004">
    <property type="protein sequence ID" value="KAL0958230.1"/>
    <property type="molecule type" value="Genomic_DNA"/>
</dbReference>
<sequence>MSSTAPEDVSQPSHEPKLTEDEDADQQSAQPTAEGNTLNGAPANASQSIQVSVPQTPQTYVTFLLVSGRRRTMSFDPATTIGRVKELVWNAWPSEWQDERPPAPAYLRILHLGKILQDEDSLTKLSFPTSLPQAQSAPAPSQSATQASPTSQPSSTESPSATAETQAPSPPAATAPVPPPQATIVHLSIRPYAPPTEDDLKKDKRKSRVGRWARGGQVSNDASADAVGAEPASGVAGEHGEGRSGGCCGCVIC</sequence>
<feature type="domain" description="UBL3-like ubiquitin" evidence="2">
    <location>
        <begin position="61"/>
        <end position="129"/>
    </location>
</feature>
<dbReference type="SUPFAM" id="SSF54236">
    <property type="entry name" value="Ubiquitin-like"/>
    <property type="match status" value="1"/>
</dbReference>
<dbReference type="Gene3D" id="3.10.20.90">
    <property type="entry name" value="Phosphatidylinositol 3-kinase Catalytic Subunit, Chain A, domain 1"/>
    <property type="match status" value="1"/>
</dbReference>
<dbReference type="InterPro" id="IPR029071">
    <property type="entry name" value="Ubiquitin-like_domsf"/>
</dbReference>
<comment type="caution">
    <text evidence="3">The sequence shown here is derived from an EMBL/GenBank/DDBJ whole genome shotgun (WGS) entry which is preliminary data.</text>
</comment>
<name>A0ABR3JS25_9AGAR</name>
<keyword evidence="4" id="KW-1185">Reference proteome</keyword>
<gene>
    <name evidence="3" type="ORF">HGRIS_000388</name>
</gene>
<proteinExistence type="predicted"/>
<evidence type="ECO:0000259" key="2">
    <source>
        <dbReference type="Pfam" id="PF13881"/>
    </source>
</evidence>
<evidence type="ECO:0000313" key="3">
    <source>
        <dbReference type="EMBL" id="KAL0958230.1"/>
    </source>
</evidence>
<organism evidence="3 4">
    <name type="scientific">Hohenbuehelia grisea</name>
    <dbReference type="NCBI Taxonomy" id="104357"/>
    <lineage>
        <taxon>Eukaryota</taxon>
        <taxon>Fungi</taxon>
        <taxon>Dikarya</taxon>
        <taxon>Basidiomycota</taxon>
        <taxon>Agaricomycotina</taxon>
        <taxon>Agaricomycetes</taxon>
        <taxon>Agaricomycetidae</taxon>
        <taxon>Agaricales</taxon>
        <taxon>Pleurotineae</taxon>
        <taxon>Pleurotaceae</taxon>
        <taxon>Hohenbuehelia</taxon>
    </lineage>
</organism>
<reference evidence="4" key="1">
    <citation type="submission" date="2024-06" db="EMBL/GenBank/DDBJ databases">
        <title>Multi-omics analyses provide insights into the biosynthesis of the anticancer antibiotic pleurotin in Hohenbuehelia grisea.</title>
        <authorList>
            <person name="Weaver J.A."/>
            <person name="Alberti F."/>
        </authorList>
    </citation>
    <scope>NUCLEOTIDE SEQUENCE [LARGE SCALE GENOMIC DNA]</scope>
    <source>
        <strain evidence="4">T-177</strain>
    </source>
</reference>
<protein>
    <recommendedName>
        <fullName evidence="2">UBL3-like ubiquitin domain-containing protein</fullName>
    </recommendedName>
</protein>
<feature type="region of interest" description="Disordered" evidence="1">
    <location>
        <begin position="130"/>
        <end position="240"/>
    </location>
</feature>
<feature type="compositionally biased region" description="Polar residues" evidence="1">
    <location>
        <begin position="1"/>
        <end position="13"/>
    </location>
</feature>
<dbReference type="PANTHER" id="PTHR13169:SF0">
    <property type="entry name" value="UBIQUITIN-LIKE PROTEIN 3"/>
    <property type="match status" value="1"/>
</dbReference>
<dbReference type="Pfam" id="PF13881">
    <property type="entry name" value="Rad60-SLD_2"/>
    <property type="match status" value="1"/>
</dbReference>
<dbReference type="InterPro" id="IPR040015">
    <property type="entry name" value="UBL3-like"/>
</dbReference>
<evidence type="ECO:0000256" key="1">
    <source>
        <dbReference type="SAM" id="MobiDB-lite"/>
    </source>
</evidence>
<feature type="compositionally biased region" description="Polar residues" evidence="1">
    <location>
        <begin position="26"/>
        <end position="51"/>
    </location>
</feature>
<dbReference type="PANTHER" id="PTHR13169">
    <property type="entry name" value="UBIQUITIN-LIKE PROTEIN 3 HCG-1 PROTEIN"/>
    <property type="match status" value="1"/>
</dbReference>
<dbReference type="InterPro" id="IPR039540">
    <property type="entry name" value="UBL3-like_ubiquitin_dom"/>
</dbReference>
<feature type="compositionally biased region" description="Pro residues" evidence="1">
    <location>
        <begin position="168"/>
        <end position="181"/>
    </location>
</feature>
<feature type="compositionally biased region" description="Low complexity" evidence="1">
    <location>
        <begin position="130"/>
        <end position="167"/>
    </location>
</feature>
<accession>A0ABR3JS25</accession>